<reference evidence="3" key="2">
    <citation type="submission" date="2013-12" db="EMBL/GenBank/DDBJ databases">
        <authorList>
            <person name="Yu Y."/>
            <person name="Lee S."/>
            <person name="de Baynast K."/>
            <person name="Wissotski M."/>
            <person name="Liu L."/>
            <person name="Talag J."/>
            <person name="Goicoechea J."/>
            <person name="Angelova A."/>
            <person name="Jetty R."/>
            <person name="Kudrna D."/>
            <person name="Golser W."/>
            <person name="Rivera L."/>
            <person name="Zhang J."/>
            <person name="Wing R."/>
        </authorList>
    </citation>
    <scope>NUCLEOTIDE SEQUENCE</scope>
</reference>
<dbReference type="EnsemblPlants" id="LPERR01G08700.1">
    <property type="protein sequence ID" value="LPERR01G08700.1"/>
    <property type="gene ID" value="LPERR01G08700"/>
</dbReference>
<organism evidence="2 3">
    <name type="scientific">Leersia perrieri</name>
    <dbReference type="NCBI Taxonomy" id="77586"/>
    <lineage>
        <taxon>Eukaryota</taxon>
        <taxon>Viridiplantae</taxon>
        <taxon>Streptophyta</taxon>
        <taxon>Embryophyta</taxon>
        <taxon>Tracheophyta</taxon>
        <taxon>Spermatophyta</taxon>
        <taxon>Magnoliopsida</taxon>
        <taxon>Liliopsida</taxon>
        <taxon>Poales</taxon>
        <taxon>Poaceae</taxon>
        <taxon>BOP clade</taxon>
        <taxon>Oryzoideae</taxon>
        <taxon>Oryzeae</taxon>
        <taxon>Oryzinae</taxon>
        <taxon>Leersia</taxon>
    </lineage>
</organism>
<reference evidence="2 3" key="1">
    <citation type="submission" date="2012-08" db="EMBL/GenBank/DDBJ databases">
        <title>Oryza genome evolution.</title>
        <authorList>
            <person name="Wing R.A."/>
        </authorList>
    </citation>
    <scope>NUCLEOTIDE SEQUENCE</scope>
</reference>
<feature type="region of interest" description="Disordered" evidence="1">
    <location>
        <begin position="1"/>
        <end position="28"/>
    </location>
</feature>
<dbReference type="PANTHER" id="PTHR34480">
    <property type="entry name" value="OS01G0967800 PROTEIN-RELATED"/>
    <property type="match status" value="1"/>
</dbReference>
<dbReference type="AlphaFoldDB" id="A0A0D9UYZ9"/>
<protein>
    <submittedName>
        <fullName evidence="2">Uncharacterized protein</fullName>
    </submittedName>
</protein>
<dbReference type="Gramene" id="LPERR01G08700.1">
    <property type="protein sequence ID" value="LPERR01G08700.1"/>
    <property type="gene ID" value="LPERR01G08700"/>
</dbReference>
<dbReference type="PANTHER" id="PTHR34480:SF12">
    <property type="entry name" value="OS01G0961600 PROTEIN"/>
    <property type="match status" value="1"/>
</dbReference>
<keyword evidence="3" id="KW-1185">Reference proteome</keyword>
<dbReference type="HOGENOM" id="CLU_015994_0_0_1"/>
<name>A0A0D9UYZ9_9ORYZ</name>
<evidence type="ECO:0000313" key="3">
    <source>
        <dbReference type="Proteomes" id="UP000032180"/>
    </source>
</evidence>
<reference evidence="2" key="3">
    <citation type="submission" date="2015-04" db="UniProtKB">
        <authorList>
            <consortium name="EnsemblPlants"/>
        </authorList>
    </citation>
    <scope>IDENTIFICATION</scope>
</reference>
<accession>A0A0D9UYZ9</accession>
<sequence>MEQMLPSDPPDSDDGGNETSAWTGQKKHKLALDPCVSGDTNQDADACTSSFSDTQAKTAVQQVLEVTNKNIADAMRRTIFPGKEYLLKASSGEETSQRIDEQDIHFGPDIQFSNEDFDDFVRQLAPNSRHIDKFSRVSDDKFDEIMERHARYRIGFYKMFNKESGDKLKDPAEYSRGELLDENYFHRYEWDESLGWYFHPDHIGRAGLNDYQKLVLVNHVEEAEAFDLITNAVYRTFHHTQTMWGYAAKKIDMAKKIVRDHNKDVFFFVLPSAQMMSKTLK</sequence>
<evidence type="ECO:0000256" key="1">
    <source>
        <dbReference type="SAM" id="MobiDB-lite"/>
    </source>
</evidence>
<dbReference type="Proteomes" id="UP000032180">
    <property type="component" value="Chromosome 1"/>
</dbReference>
<proteinExistence type="predicted"/>
<evidence type="ECO:0000313" key="2">
    <source>
        <dbReference type="EnsemblPlants" id="LPERR01G08700.1"/>
    </source>
</evidence>